<dbReference type="Pfam" id="PF03928">
    <property type="entry name" value="HbpS-like"/>
    <property type="match status" value="1"/>
</dbReference>
<name>A0A5C1NKE8_9GAMM</name>
<dbReference type="Gene3D" id="3.30.450.150">
    <property type="entry name" value="Haem-degrading domain"/>
    <property type="match status" value="1"/>
</dbReference>
<dbReference type="InterPro" id="IPR052517">
    <property type="entry name" value="GlcG_carb_metab_protein"/>
</dbReference>
<dbReference type="PANTHER" id="PTHR34309">
    <property type="entry name" value="SLR1406 PROTEIN"/>
    <property type="match status" value="1"/>
</dbReference>
<dbReference type="SUPFAM" id="SSF143744">
    <property type="entry name" value="GlcG-like"/>
    <property type="match status" value="1"/>
</dbReference>
<dbReference type="InterPro" id="IPR038084">
    <property type="entry name" value="PduO/GlcC-like_sf"/>
</dbReference>
<evidence type="ECO:0000313" key="1">
    <source>
        <dbReference type="EMBL" id="QEM82857.1"/>
    </source>
</evidence>
<gene>
    <name evidence="1" type="ORF">E4T21_15875</name>
</gene>
<dbReference type="KEGG" id="hbh:E4T21_15875"/>
<dbReference type="InterPro" id="IPR005624">
    <property type="entry name" value="PduO/GlcC-like"/>
</dbReference>
<sequence>MTTKPILDQIHVQALLDNAQHEAEANGFAVTIAVADDGGHLLGLRRLDGAGPFSAEVASAKARTAAIARKETQVFEDMINAGRSAMLSAPFQGLMTGGVPVIIDGQVAGSVGVSGVKPEQDRQVALAALEALASRATTYPT</sequence>
<evidence type="ECO:0000313" key="2">
    <source>
        <dbReference type="Proteomes" id="UP000324285"/>
    </source>
</evidence>
<keyword evidence="2" id="KW-1185">Reference proteome</keyword>
<dbReference type="RefSeq" id="WP_149285979.1">
    <property type="nucleotide sequence ID" value="NZ_CP038437.2"/>
</dbReference>
<dbReference type="PANTHER" id="PTHR34309:SF1">
    <property type="entry name" value="PROTEIN GLCG"/>
    <property type="match status" value="1"/>
</dbReference>
<dbReference type="EMBL" id="CP038437">
    <property type="protein sequence ID" value="QEM82857.1"/>
    <property type="molecule type" value="Genomic_DNA"/>
</dbReference>
<proteinExistence type="predicted"/>
<dbReference type="Proteomes" id="UP000324285">
    <property type="component" value="Chromosome"/>
</dbReference>
<dbReference type="OrthoDB" id="9800768at2"/>
<accession>A0A5C1NKE8</accession>
<reference evidence="1" key="1">
    <citation type="submission" date="2021-02" db="EMBL/GenBank/DDBJ databases">
        <title>Strain Y2R2, a novel species of the genus Halomonas.</title>
        <authorList>
            <person name="Huang H."/>
        </authorList>
    </citation>
    <scope>NUCLEOTIDE SEQUENCE</scope>
    <source>
        <strain evidence="1">Y2R2</strain>
    </source>
</reference>
<dbReference type="AlphaFoldDB" id="A0A5C1NKE8"/>
<organism evidence="1 2">
    <name type="scientific">Halomonas binhaiensis</name>
    <dbReference type="NCBI Taxonomy" id="2562282"/>
    <lineage>
        <taxon>Bacteria</taxon>
        <taxon>Pseudomonadati</taxon>
        <taxon>Pseudomonadota</taxon>
        <taxon>Gammaproteobacteria</taxon>
        <taxon>Oceanospirillales</taxon>
        <taxon>Halomonadaceae</taxon>
        <taxon>Halomonas</taxon>
    </lineage>
</organism>
<protein>
    <submittedName>
        <fullName evidence="1">Heme-binding protein</fullName>
    </submittedName>
</protein>